<dbReference type="Proteomes" id="UP000596929">
    <property type="component" value="Unassembled WGS sequence"/>
</dbReference>
<keyword evidence="1" id="KW-0472">Membrane</keyword>
<evidence type="ECO:0000256" key="1">
    <source>
        <dbReference type="SAM" id="Phobius"/>
    </source>
</evidence>
<gene>
    <name evidence="2" type="ORF">H8S20_16355</name>
</gene>
<evidence type="ECO:0008006" key="4">
    <source>
        <dbReference type="Google" id="ProtNLM"/>
    </source>
</evidence>
<dbReference type="EMBL" id="JACOOO010000038">
    <property type="protein sequence ID" value="MBC5630432.1"/>
    <property type="molecule type" value="Genomic_DNA"/>
</dbReference>
<keyword evidence="3" id="KW-1185">Reference proteome</keyword>
<protein>
    <recommendedName>
        <fullName evidence="4">BioY family protein</fullName>
    </recommendedName>
</protein>
<feature type="transmembrane region" description="Helical" evidence="1">
    <location>
        <begin position="12"/>
        <end position="33"/>
    </location>
</feature>
<keyword evidence="1" id="KW-0812">Transmembrane</keyword>
<keyword evidence="1" id="KW-1133">Transmembrane helix</keyword>
<comment type="caution">
    <text evidence="2">The sequence shown here is derived from an EMBL/GenBank/DDBJ whole genome shotgun (WGS) entry which is preliminary data.</text>
</comment>
<evidence type="ECO:0000313" key="2">
    <source>
        <dbReference type="EMBL" id="MBC5630432.1"/>
    </source>
</evidence>
<name>A0ABR7DHG9_9CLOT</name>
<reference evidence="2 3" key="1">
    <citation type="submission" date="2020-08" db="EMBL/GenBank/DDBJ databases">
        <title>Genome public.</title>
        <authorList>
            <person name="Liu C."/>
            <person name="Sun Q."/>
        </authorList>
    </citation>
    <scope>NUCLEOTIDE SEQUENCE [LARGE SCALE GENOMIC DNA]</scope>
    <source>
        <strain evidence="2 3">NSJ-6</strain>
    </source>
</reference>
<sequence length="85" mass="9585">MRFIENKPEKIVKGIFVGGIVYFIGNVLMYLATLSTASSEIGHKITIGIFYLATFCKPVGILVIFKFLCDVIYKILKTLDSYNNK</sequence>
<dbReference type="RefSeq" id="WP_186860768.1">
    <property type="nucleotide sequence ID" value="NZ_JACOOO010000038.1"/>
</dbReference>
<evidence type="ECO:0000313" key="3">
    <source>
        <dbReference type="Proteomes" id="UP000596929"/>
    </source>
</evidence>
<organism evidence="2 3">
    <name type="scientific">Clostridium hominis</name>
    <dbReference type="NCBI Taxonomy" id="2763036"/>
    <lineage>
        <taxon>Bacteria</taxon>
        <taxon>Bacillati</taxon>
        <taxon>Bacillota</taxon>
        <taxon>Clostridia</taxon>
        <taxon>Eubacteriales</taxon>
        <taxon>Clostridiaceae</taxon>
        <taxon>Clostridium</taxon>
    </lineage>
</organism>
<feature type="transmembrane region" description="Helical" evidence="1">
    <location>
        <begin position="45"/>
        <end position="69"/>
    </location>
</feature>
<proteinExistence type="predicted"/>
<accession>A0ABR7DHG9</accession>